<feature type="transmembrane region" description="Helical" evidence="1">
    <location>
        <begin position="70"/>
        <end position="88"/>
    </location>
</feature>
<proteinExistence type="predicted"/>
<dbReference type="EMBL" id="PDNV01000015">
    <property type="protein sequence ID" value="PLC52176.1"/>
    <property type="molecule type" value="Genomic_DNA"/>
</dbReference>
<comment type="caution">
    <text evidence="2">The sequence shown here is derived from an EMBL/GenBank/DDBJ whole genome shotgun (WGS) entry which is preliminary data.</text>
</comment>
<dbReference type="PANTHER" id="PTHR39594:SF1">
    <property type="entry name" value="PROTEIN YCHQ"/>
    <property type="match status" value="1"/>
</dbReference>
<dbReference type="Pfam" id="PF04247">
    <property type="entry name" value="SirB"/>
    <property type="match status" value="1"/>
</dbReference>
<keyword evidence="1" id="KW-0812">Transmembrane</keyword>
<feature type="transmembrane region" description="Helical" evidence="1">
    <location>
        <begin position="6"/>
        <end position="27"/>
    </location>
</feature>
<dbReference type="RefSeq" id="WP_102071654.1">
    <property type="nucleotide sequence ID" value="NZ_PDNV01000015.1"/>
</dbReference>
<dbReference type="InterPro" id="IPR007360">
    <property type="entry name" value="SirB"/>
</dbReference>
<feature type="transmembrane region" description="Helical" evidence="1">
    <location>
        <begin position="39"/>
        <end position="64"/>
    </location>
</feature>
<name>A0A2N4UAY5_9BURK</name>
<dbReference type="GO" id="GO:0005886">
    <property type="term" value="C:plasma membrane"/>
    <property type="evidence" value="ECO:0007669"/>
    <property type="project" value="TreeGrafter"/>
</dbReference>
<evidence type="ECO:0000313" key="2">
    <source>
        <dbReference type="EMBL" id="PLC52176.1"/>
    </source>
</evidence>
<keyword evidence="1" id="KW-1133">Transmembrane helix</keyword>
<dbReference type="OrthoDB" id="5588650at2"/>
<gene>
    <name evidence="2" type="ORF">CR155_19205</name>
</gene>
<dbReference type="PANTHER" id="PTHR39594">
    <property type="entry name" value="PROTEIN YCHQ"/>
    <property type="match status" value="1"/>
</dbReference>
<reference evidence="2 3" key="1">
    <citation type="submission" date="2017-10" db="EMBL/GenBank/DDBJ databases">
        <title>Two draft genome sequences of Pusillimonas sp. strains isolated from a nitrate- and radionuclide-contaminated groundwater in Russia.</title>
        <authorList>
            <person name="Grouzdev D.S."/>
            <person name="Tourova T.P."/>
            <person name="Goeva M.A."/>
            <person name="Babich T.L."/>
            <person name="Sokolova D.S."/>
            <person name="Abdullin R."/>
            <person name="Poltaraus A.B."/>
            <person name="Toshchakov S.V."/>
            <person name="Nazina T.N."/>
        </authorList>
    </citation>
    <scope>NUCLEOTIDE SEQUENCE [LARGE SCALE GENOMIC DNA]</scope>
    <source>
        <strain evidence="2 3">JR1/69-2-13</strain>
    </source>
</reference>
<accession>A0A2N4UAY5</accession>
<keyword evidence="1" id="KW-0472">Membrane</keyword>
<keyword evidence="3" id="KW-1185">Reference proteome</keyword>
<feature type="transmembrane region" description="Helical" evidence="1">
    <location>
        <begin position="100"/>
        <end position="117"/>
    </location>
</feature>
<evidence type="ECO:0000256" key="1">
    <source>
        <dbReference type="SAM" id="Phobius"/>
    </source>
</evidence>
<dbReference type="PIRSF" id="PIRSF005610">
    <property type="entry name" value="SirB"/>
    <property type="match status" value="1"/>
</dbReference>
<dbReference type="Proteomes" id="UP000234328">
    <property type="component" value="Unassembled WGS sequence"/>
</dbReference>
<sequence>MNYLAIKHLHMTAAGLSILLFIIRAYWSVTGSAMLQRRAVKIVPHVVDTVLLACAVALSIMLGAAGMQPWVLTKIVLLIAYIGVGTIAIKRGKTVRSRGIAAIIAIAIFAYIVGVAINHHPASWFA</sequence>
<organism evidence="2 3">
    <name type="scientific">Pollutimonas nitritireducens</name>
    <dbReference type="NCBI Taxonomy" id="2045209"/>
    <lineage>
        <taxon>Bacteria</taxon>
        <taxon>Pseudomonadati</taxon>
        <taxon>Pseudomonadota</taxon>
        <taxon>Betaproteobacteria</taxon>
        <taxon>Burkholderiales</taxon>
        <taxon>Alcaligenaceae</taxon>
        <taxon>Pollutimonas</taxon>
    </lineage>
</organism>
<evidence type="ECO:0000313" key="3">
    <source>
        <dbReference type="Proteomes" id="UP000234328"/>
    </source>
</evidence>
<dbReference type="AlphaFoldDB" id="A0A2N4UAY5"/>
<protein>
    <submittedName>
        <fullName evidence="2">Regulator SirB</fullName>
    </submittedName>
</protein>